<keyword evidence="1" id="KW-0472">Membrane</keyword>
<proteinExistence type="predicted"/>
<evidence type="ECO:0000313" key="3">
    <source>
        <dbReference type="Proteomes" id="UP001500571"/>
    </source>
</evidence>
<keyword evidence="1" id="KW-1133">Transmembrane helix</keyword>
<comment type="caution">
    <text evidence="2">The sequence shown here is derived from an EMBL/GenBank/DDBJ whole genome shotgun (WGS) entry which is preliminary data.</text>
</comment>
<evidence type="ECO:0000256" key="1">
    <source>
        <dbReference type="SAM" id="Phobius"/>
    </source>
</evidence>
<dbReference type="EMBL" id="BAAAPB010000002">
    <property type="protein sequence ID" value="GAA1963434.1"/>
    <property type="molecule type" value="Genomic_DNA"/>
</dbReference>
<reference evidence="2 3" key="1">
    <citation type="journal article" date="2019" name="Int. J. Syst. Evol. Microbiol.">
        <title>The Global Catalogue of Microorganisms (GCM) 10K type strain sequencing project: providing services to taxonomists for standard genome sequencing and annotation.</title>
        <authorList>
            <consortium name="The Broad Institute Genomics Platform"/>
            <consortium name="The Broad Institute Genome Sequencing Center for Infectious Disease"/>
            <person name="Wu L."/>
            <person name="Ma J."/>
        </authorList>
    </citation>
    <scope>NUCLEOTIDE SEQUENCE [LARGE SCALE GENOMIC DNA]</scope>
    <source>
        <strain evidence="2 3">JCM 15309</strain>
    </source>
</reference>
<feature type="transmembrane region" description="Helical" evidence="1">
    <location>
        <begin position="145"/>
        <end position="177"/>
    </location>
</feature>
<accession>A0ABN2R4B1</accession>
<name>A0ABN2R4B1_9ACTN</name>
<feature type="transmembrane region" description="Helical" evidence="1">
    <location>
        <begin position="12"/>
        <end position="32"/>
    </location>
</feature>
<dbReference type="Proteomes" id="UP001500571">
    <property type="component" value="Unassembled WGS sequence"/>
</dbReference>
<gene>
    <name evidence="2" type="ORF">GCM10009798_24340</name>
</gene>
<protein>
    <recommendedName>
        <fullName evidence="4">Aromatic ring-opening dioxygenase LigA</fullName>
    </recommendedName>
</protein>
<evidence type="ECO:0008006" key="4">
    <source>
        <dbReference type="Google" id="ProtNLM"/>
    </source>
</evidence>
<evidence type="ECO:0000313" key="2">
    <source>
        <dbReference type="EMBL" id="GAA1963434.1"/>
    </source>
</evidence>
<keyword evidence="3" id="KW-1185">Reference proteome</keyword>
<sequence length="194" mass="20727">MRATLDRLISIGGLILAILLLVAGGLLTWAHFFVTNEVHDQLAAQKITMPTDKTGLADLPADDKAALEPYAGQQMTTGAQAQAYADHYIAVHLSKVADGKTYSEVSNAYIAQCSDPAAAQTPDCQAMAGQKQTLFQGETLRGLLLYGYAFATIGTIAGYAAIAAFIGAIILLVLALLGFRHYRRTRSQELHSVT</sequence>
<organism evidence="2 3">
    <name type="scientific">Nocardioides panacihumi</name>
    <dbReference type="NCBI Taxonomy" id="400774"/>
    <lineage>
        <taxon>Bacteria</taxon>
        <taxon>Bacillati</taxon>
        <taxon>Actinomycetota</taxon>
        <taxon>Actinomycetes</taxon>
        <taxon>Propionibacteriales</taxon>
        <taxon>Nocardioidaceae</taxon>
        <taxon>Nocardioides</taxon>
    </lineage>
</organism>
<keyword evidence="1" id="KW-0812">Transmembrane</keyword>
<dbReference type="RefSeq" id="WP_344045114.1">
    <property type="nucleotide sequence ID" value="NZ_BAAAPB010000002.1"/>
</dbReference>